<keyword evidence="7" id="KW-1185">Reference proteome</keyword>
<dbReference type="GO" id="GO:0043565">
    <property type="term" value="F:sequence-specific DNA binding"/>
    <property type="evidence" value="ECO:0007669"/>
    <property type="project" value="TreeGrafter"/>
</dbReference>
<sequence>MKRSQLSQLAVFAAVADHGSFRAAAKDLAIAPSAVSQAVAQLETALGITLLSRTTRSVHLTEAGQKLLTELAPALGNIDAALQTVQDMRDAPAGTVKVSTPRSAAHIFLAPKFKSFGEAYPDIVLDIHIEDQFVDIVAAGFDAGIRLGESLAKDMIAVPLGRPLRCPVVASPAYLEQYGTPQHPQDLIAHRCILKRYSSGGLHQWEFEKQGHRLDVTLNGPLILDDNHLLIQAALDGAGLVSLLEPSVADYLQKGMLTEVLPDWAQQFPGMYIYYPNRRNMRPALRAFIDFFKL</sequence>
<dbReference type="OrthoDB" id="9813056at2"/>
<organism evidence="6 7">
    <name type="scientific">Pseudochrobactrum asaccharolyticum</name>
    <dbReference type="NCBI Taxonomy" id="354351"/>
    <lineage>
        <taxon>Bacteria</taxon>
        <taxon>Pseudomonadati</taxon>
        <taxon>Pseudomonadota</taxon>
        <taxon>Alphaproteobacteria</taxon>
        <taxon>Hyphomicrobiales</taxon>
        <taxon>Brucellaceae</taxon>
        <taxon>Pseudochrobactrum</taxon>
    </lineage>
</organism>
<dbReference type="Pfam" id="PF00126">
    <property type="entry name" value="HTH_1"/>
    <property type="match status" value="1"/>
</dbReference>
<dbReference type="InterPro" id="IPR000847">
    <property type="entry name" value="LysR_HTH_N"/>
</dbReference>
<dbReference type="PANTHER" id="PTHR30537:SF1">
    <property type="entry name" value="HTH-TYPE TRANSCRIPTIONAL REGULATOR PGRR"/>
    <property type="match status" value="1"/>
</dbReference>
<name>A0A366E7L6_9HYPH</name>
<dbReference type="Gene3D" id="1.10.10.10">
    <property type="entry name" value="Winged helix-like DNA-binding domain superfamily/Winged helix DNA-binding domain"/>
    <property type="match status" value="1"/>
</dbReference>
<protein>
    <submittedName>
        <fullName evidence="6">DNA-binding transcriptional LysR family regulator</fullName>
    </submittedName>
</protein>
<evidence type="ECO:0000313" key="6">
    <source>
        <dbReference type="EMBL" id="RBO97779.1"/>
    </source>
</evidence>
<dbReference type="InterPro" id="IPR058163">
    <property type="entry name" value="LysR-type_TF_proteobact-type"/>
</dbReference>
<proteinExistence type="inferred from homology"/>
<dbReference type="GO" id="GO:0003700">
    <property type="term" value="F:DNA-binding transcription factor activity"/>
    <property type="evidence" value="ECO:0007669"/>
    <property type="project" value="InterPro"/>
</dbReference>
<dbReference type="Pfam" id="PF03466">
    <property type="entry name" value="LysR_substrate"/>
    <property type="match status" value="1"/>
</dbReference>
<keyword evidence="3 6" id="KW-0238">DNA-binding</keyword>
<dbReference type="Proteomes" id="UP000252893">
    <property type="component" value="Unassembled WGS sequence"/>
</dbReference>
<dbReference type="EMBL" id="QNRH01000002">
    <property type="protein sequence ID" value="RBO97779.1"/>
    <property type="molecule type" value="Genomic_DNA"/>
</dbReference>
<dbReference type="InterPro" id="IPR036390">
    <property type="entry name" value="WH_DNA-bd_sf"/>
</dbReference>
<evidence type="ECO:0000256" key="3">
    <source>
        <dbReference type="ARBA" id="ARBA00023125"/>
    </source>
</evidence>
<reference evidence="6 7" key="1">
    <citation type="submission" date="2018-06" db="EMBL/GenBank/DDBJ databases">
        <title>Genomic Encyclopedia of Type Strains, Phase IV (KMG-IV): sequencing the most valuable type-strain genomes for metagenomic binning, comparative biology and taxonomic classification.</title>
        <authorList>
            <person name="Goeker M."/>
        </authorList>
    </citation>
    <scope>NUCLEOTIDE SEQUENCE [LARGE SCALE GENOMIC DNA]</scope>
    <source>
        <strain evidence="6 7">DSM 25619</strain>
    </source>
</reference>
<dbReference type="InterPro" id="IPR036388">
    <property type="entry name" value="WH-like_DNA-bd_sf"/>
</dbReference>
<comment type="similarity">
    <text evidence="1">Belongs to the LysR transcriptional regulatory family.</text>
</comment>
<accession>A0A366E7L6</accession>
<evidence type="ECO:0000256" key="2">
    <source>
        <dbReference type="ARBA" id="ARBA00023015"/>
    </source>
</evidence>
<dbReference type="CDD" id="cd08474">
    <property type="entry name" value="PBP2_CrgA_like_5"/>
    <property type="match status" value="1"/>
</dbReference>
<dbReference type="PROSITE" id="PS50931">
    <property type="entry name" value="HTH_LYSR"/>
    <property type="match status" value="1"/>
</dbReference>
<keyword evidence="4" id="KW-0804">Transcription</keyword>
<dbReference type="AlphaFoldDB" id="A0A366E7L6"/>
<dbReference type="InterPro" id="IPR005119">
    <property type="entry name" value="LysR_subst-bd"/>
</dbReference>
<dbReference type="GO" id="GO:0006351">
    <property type="term" value="P:DNA-templated transcription"/>
    <property type="evidence" value="ECO:0007669"/>
    <property type="project" value="TreeGrafter"/>
</dbReference>
<keyword evidence="2" id="KW-0805">Transcription regulation</keyword>
<dbReference type="PANTHER" id="PTHR30537">
    <property type="entry name" value="HTH-TYPE TRANSCRIPTIONAL REGULATOR"/>
    <property type="match status" value="1"/>
</dbReference>
<dbReference type="FunFam" id="1.10.10.10:FF:000001">
    <property type="entry name" value="LysR family transcriptional regulator"/>
    <property type="match status" value="1"/>
</dbReference>
<evidence type="ECO:0000256" key="1">
    <source>
        <dbReference type="ARBA" id="ARBA00009437"/>
    </source>
</evidence>
<dbReference type="SUPFAM" id="SSF46785">
    <property type="entry name" value="Winged helix' DNA-binding domain"/>
    <property type="match status" value="1"/>
</dbReference>
<evidence type="ECO:0000256" key="4">
    <source>
        <dbReference type="ARBA" id="ARBA00023163"/>
    </source>
</evidence>
<dbReference type="SUPFAM" id="SSF53850">
    <property type="entry name" value="Periplasmic binding protein-like II"/>
    <property type="match status" value="1"/>
</dbReference>
<feature type="domain" description="HTH lysR-type" evidence="5">
    <location>
        <begin position="1"/>
        <end position="61"/>
    </location>
</feature>
<dbReference type="Gene3D" id="3.40.190.290">
    <property type="match status" value="1"/>
</dbReference>
<dbReference type="RefSeq" id="WP_113943729.1">
    <property type="nucleotide sequence ID" value="NZ_JBHEEG010000002.1"/>
</dbReference>
<gene>
    <name evidence="6" type="ORF">DFR47_102568</name>
</gene>
<comment type="caution">
    <text evidence="6">The sequence shown here is derived from an EMBL/GenBank/DDBJ whole genome shotgun (WGS) entry which is preliminary data.</text>
</comment>
<evidence type="ECO:0000259" key="5">
    <source>
        <dbReference type="PROSITE" id="PS50931"/>
    </source>
</evidence>
<evidence type="ECO:0000313" key="7">
    <source>
        <dbReference type="Proteomes" id="UP000252893"/>
    </source>
</evidence>